<sequence>MKVFSKKEFGFGLTEYLVGLIGFIAILVVPIKDGKSVGKLLIDAVKREHAAYIYTASLTNIPENLPVPKKKK</sequence>
<proteinExistence type="predicted"/>
<keyword evidence="1" id="KW-0472">Membrane</keyword>
<dbReference type="RefSeq" id="WP_309202388.1">
    <property type="nucleotide sequence ID" value="NZ_CP133548.1"/>
</dbReference>
<reference evidence="2 3" key="1">
    <citation type="submission" date="2023-08" db="EMBL/GenBank/DDBJ databases">
        <title>Pleionea litopenaei sp. nov., isolated from stomach of juvenile Litopenaeus vannamei.</title>
        <authorList>
            <person name="Rho A.M."/>
            <person name="Hwang C.Y."/>
        </authorList>
    </citation>
    <scope>NUCLEOTIDE SEQUENCE [LARGE SCALE GENOMIC DNA]</scope>
    <source>
        <strain evidence="2 3">HL-JVS1</strain>
    </source>
</reference>
<dbReference type="AlphaFoldDB" id="A0AA51X6L3"/>
<keyword evidence="1" id="KW-1133">Transmembrane helix</keyword>
<feature type="transmembrane region" description="Helical" evidence="1">
    <location>
        <begin position="12"/>
        <end position="31"/>
    </location>
</feature>
<organism evidence="2 3">
    <name type="scientific">Pleionea litopenaei</name>
    <dbReference type="NCBI Taxonomy" id="3070815"/>
    <lineage>
        <taxon>Bacteria</taxon>
        <taxon>Pseudomonadati</taxon>
        <taxon>Pseudomonadota</taxon>
        <taxon>Gammaproteobacteria</taxon>
        <taxon>Oceanospirillales</taxon>
        <taxon>Pleioneaceae</taxon>
        <taxon>Pleionea</taxon>
    </lineage>
</organism>
<keyword evidence="3" id="KW-1185">Reference proteome</keyword>
<dbReference type="KEGG" id="plei:Q9312_18745"/>
<dbReference type="Proteomes" id="UP001239782">
    <property type="component" value="Chromosome"/>
</dbReference>
<evidence type="ECO:0000256" key="1">
    <source>
        <dbReference type="SAM" id="Phobius"/>
    </source>
</evidence>
<dbReference type="EMBL" id="CP133548">
    <property type="protein sequence ID" value="WMS87248.1"/>
    <property type="molecule type" value="Genomic_DNA"/>
</dbReference>
<protein>
    <submittedName>
        <fullName evidence="2">Uncharacterized protein</fullName>
    </submittedName>
</protein>
<keyword evidence="1" id="KW-0812">Transmembrane</keyword>
<evidence type="ECO:0000313" key="2">
    <source>
        <dbReference type="EMBL" id="WMS87248.1"/>
    </source>
</evidence>
<name>A0AA51X6L3_9GAMM</name>
<evidence type="ECO:0000313" key="3">
    <source>
        <dbReference type="Proteomes" id="UP001239782"/>
    </source>
</evidence>
<gene>
    <name evidence="2" type="ORF">Q9312_18745</name>
</gene>
<accession>A0AA51X6L3</accession>